<dbReference type="Proteomes" id="UP000030512">
    <property type="component" value="Chromosome"/>
</dbReference>
<accession>A0A126T5F8</accession>
<protein>
    <submittedName>
        <fullName evidence="2">Uncharacterized protein</fullName>
    </submittedName>
</protein>
<evidence type="ECO:0000256" key="1">
    <source>
        <dbReference type="SAM" id="Phobius"/>
    </source>
</evidence>
<name>A0A126T5F8_9GAMM</name>
<sequence length="95" mass="11043">MKNCPQCGQPRLGEEFKCPSCDVFYSQLDELLYEEQQKQESQTLKGAFKRICAAEDRSQAVRDELKTLWRNTPLKTKIVIWTVIAFVFVLVVPIF</sequence>
<dbReference type="STRING" id="1538553.JT25_012605"/>
<keyword evidence="1" id="KW-1133">Transmembrane helix</keyword>
<dbReference type="EMBL" id="CP014476">
    <property type="protein sequence ID" value="AMK77307.1"/>
    <property type="molecule type" value="Genomic_DNA"/>
</dbReference>
<evidence type="ECO:0000313" key="3">
    <source>
        <dbReference type="Proteomes" id="UP000030512"/>
    </source>
</evidence>
<dbReference type="RefSeq" id="WP_036279884.1">
    <property type="nucleotide sequence ID" value="NZ_CP014476.1"/>
</dbReference>
<proteinExistence type="predicted"/>
<dbReference type="OrthoDB" id="5573035at2"/>
<organism evidence="2 3">
    <name type="scientific">Methylomonas denitrificans</name>
    <dbReference type="NCBI Taxonomy" id="1538553"/>
    <lineage>
        <taxon>Bacteria</taxon>
        <taxon>Pseudomonadati</taxon>
        <taxon>Pseudomonadota</taxon>
        <taxon>Gammaproteobacteria</taxon>
        <taxon>Methylococcales</taxon>
        <taxon>Methylococcaceae</taxon>
        <taxon>Methylomonas</taxon>
    </lineage>
</organism>
<keyword evidence="1" id="KW-0812">Transmembrane</keyword>
<keyword evidence="3" id="KW-1185">Reference proteome</keyword>
<keyword evidence="1" id="KW-0472">Membrane</keyword>
<evidence type="ECO:0000313" key="2">
    <source>
        <dbReference type="EMBL" id="AMK77307.1"/>
    </source>
</evidence>
<feature type="transmembrane region" description="Helical" evidence="1">
    <location>
        <begin position="78"/>
        <end position="94"/>
    </location>
</feature>
<dbReference type="KEGG" id="mdn:JT25_012605"/>
<dbReference type="AlphaFoldDB" id="A0A126T5F8"/>
<reference evidence="2 3" key="1">
    <citation type="journal article" date="2015" name="Environ. Microbiol.">
        <title>Methane oxidation coupled to nitrate reduction under hypoxia by the Gammaproteobacterium Methylomonas denitrificans, sp. nov. type strain FJG1.</title>
        <authorList>
            <person name="Kits K.D."/>
            <person name="Klotz M.G."/>
            <person name="Stein L.Y."/>
        </authorList>
    </citation>
    <scope>NUCLEOTIDE SEQUENCE [LARGE SCALE GENOMIC DNA]</scope>
    <source>
        <strain evidence="2 3">FJG1</strain>
    </source>
</reference>
<gene>
    <name evidence="2" type="ORF">JT25_012605</name>
</gene>